<dbReference type="PANTHER" id="PTHR14939:SF5">
    <property type="entry name" value="F-BOX ONLY PROTEIN 22"/>
    <property type="match status" value="1"/>
</dbReference>
<evidence type="ECO:0000313" key="9">
    <source>
        <dbReference type="Proteomes" id="UP000664277"/>
    </source>
</evidence>
<comment type="caution">
    <text evidence="8">The sequence shown here is derived from an EMBL/GenBank/DDBJ whole genome shotgun (WGS) entry which is preliminary data.</text>
</comment>
<accession>A0A8J7PH00</accession>
<dbReference type="AlphaFoldDB" id="A0A8J7PH00"/>
<evidence type="ECO:0000256" key="5">
    <source>
        <dbReference type="ARBA" id="ARBA00023136"/>
    </source>
</evidence>
<dbReference type="Pfam" id="PF10442">
    <property type="entry name" value="FIST_C"/>
    <property type="match status" value="1"/>
</dbReference>
<reference evidence="8" key="1">
    <citation type="submission" date="2021-02" db="EMBL/GenBank/DDBJ databases">
        <title>Genome-Resolved Metagenomics of a Microbial Community Performing Photosynthetic Biological Nutrient Removal.</title>
        <authorList>
            <person name="Mcdaniel E.A."/>
        </authorList>
    </citation>
    <scope>NUCLEOTIDE SEQUENCE</scope>
    <source>
        <strain evidence="8">UWPOB_OBS1</strain>
    </source>
</reference>
<evidence type="ECO:0000256" key="2">
    <source>
        <dbReference type="ARBA" id="ARBA00022475"/>
    </source>
</evidence>
<dbReference type="Proteomes" id="UP000664277">
    <property type="component" value="Unassembled WGS sequence"/>
</dbReference>
<dbReference type="PIRSF" id="PIRSF018953">
    <property type="entry name" value="UCP018953"/>
    <property type="match status" value="1"/>
</dbReference>
<organism evidence="8 9">
    <name type="scientific">Candidatus Obscuribacter phosphatis</name>
    <dbReference type="NCBI Taxonomy" id="1906157"/>
    <lineage>
        <taxon>Bacteria</taxon>
        <taxon>Bacillati</taxon>
        <taxon>Candidatus Melainabacteria</taxon>
        <taxon>Candidatus Obscuribacterales</taxon>
        <taxon>Candidatus Obscuribacteraceae</taxon>
        <taxon>Candidatus Obscuribacter</taxon>
    </lineage>
</organism>
<dbReference type="SMART" id="SM01204">
    <property type="entry name" value="FIST_C"/>
    <property type="match status" value="1"/>
</dbReference>
<keyword evidence="3" id="KW-0812">Transmembrane</keyword>
<evidence type="ECO:0000256" key="1">
    <source>
        <dbReference type="ARBA" id="ARBA00004651"/>
    </source>
</evidence>
<comment type="subcellular location">
    <subcellularLocation>
        <location evidence="1">Cell membrane</location>
        <topology evidence="1">Multi-pass membrane protein</topology>
    </subcellularLocation>
</comment>
<dbReference type="InterPro" id="IPR019494">
    <property type="entry name" value="FIST_C"/>
</dbReference>
<keyword evidence="5" id="KW-0472">Membrane</keyword>
<proteinExistence type="predicted"/>
<dbReference type="Pfam" id="PF08495">
    <property type="entry name" value="FIST"/>
    <property type="match status" value="1"/>
</dbReference>
<protein>
    <submittedName>
        <fullName evidence="8">FIST C-terminal domain-containing protein</fullName>
    </submittedName>
</protein>
<evidence type="ECO:0000259" key="6">
    <source>
        <dbReference type="SMART" id="SM00897"/>
    </source>
</evidence>
<dbReference type="PANTHER" id="PTHR14939">
    <property type="entry name" value="F-BOX ONLY PROTEIN 22"/>
    <property type="match status" value="1"/>
</dbReference>
<keyword evidence="4" id="KW-1133">Transmembrane helix</keyword>
<evidence type="ECO:0000313" key="8">
    <source>
        <dbReference type="EMBL" id="MBN8661227.1"/>
    </source>
</evidence>
<dbReference type="SMART" id="SM00897">
    <property type="entry name" value="FIST"/>
    <property type="match status" value="1"/>
</dbReference>
<keyword evidence="2" id="KW-1003">Cell membrane</keyword>
<dbReference type="GO" id="GO:0005886">
    <property type="term" value="C:plasma membrane"/>
    <property type="evidence" value="ECO:0007669"/>
    <property type="project" value="UniProtKB-SubCell"/>
</dbReference>
<sequence>MKWASSLELTEDLSEEIPEETLAQLPDCGEDATLRSALRLCHSLAGTLSFKLGGNPDLLLLFVSPEYREKLEPIGRYLRERLSPASFIGCTGAGLIGGGVEAENQSAIALTGAILPGVEMRAFHIVSDAIPDLDDPPDSWEKLMQVQGQEEPVFILLGDPFSFKIEPFVQGLDYAFPRSVKLGGLASGGHKAGEIRMLAQDRVFRSGLVALTLKGNIQVDPVLVQGCRAFGKISRVTRCDRNLLYELDGKPAVSVLKEAVERLSEKDQKLVKDQLFIGVAMDEFKDQLKTGDFLVRSIIGIEPLSGALLVGEVLRPERTVQFHLRDAGSSEKDLNQLFSRYVEDKERNGEPRGALLFSCLGRGQGLYGKPNYDSDTLRSYLGEIPIGGFFCNGEIGTVGKSTYLHNYTSSFGIFREK</sequence>
<gene>
    <name evidence="8" type="ORF">J0M35_12745</name>
</gene>
<dbReference type="InterPro" id="IPR016741">
    <property type="entry name" value="UCP018953"/>
</dbReference>
<feature type="domain" description="FIST C-domain" evidence="7">
    <location>
        <begin position="252"/>
        <end position="398"/>
    </location>
</feature>
<dbReference type="EMBL" id="JAFLCK010000017">
    <property type="protein sequence ID" value="MBN8661227.1"/>
    <property type="molecule type" value="Genomic_DNA"/>
</dbReference>
<evidence type="ECO:0000259" key="7">
    <source>
        <dbReference type="SMART" id="SM01204"/>
    </source>
</evidence>
<evidence type="ECO:0000256" key="4">
    <source>
        <dbReference type="ARBA" id="ARBA00022989"/>
    </source>
</evidence>
<feature type="domain" description="FIST" evidence="6">
    <location>
        <begin position="55"/>
        <end position="251"/>
    </location>
</feature>
<evidence type="ECO:0000256" key="3">
    <source>
        <dbReference type="ARBA" id="ARBA00022692"/>
    </source>
</evidence>
<name>A0A8J7PH00_9BACT</name>
<dbReference type="InterPro" id="IPR013702">
    <property type="entry name" value="FIST_domain_N"/>
</dbReference>